<dbReference type="EMBL" id="FPAS01000001">
    <property type="protein sequence ID" value="SFT46349.1"/>
    <property type="molecule type" value="Genomic_DNA"/>
</dbReference>
<dbReference type="PANTHER" id="PTHR33639:SF2">
    <property type="entry name" value="DUF393 DOMAIN-CONTAINING PROTEIN"/>
    <property type="match status" value="1"/>
</dbReference>
<dbReference type="InterPro" id="IPR007263">
    <property type="entry name" value="DCC1-like"/>
</dbReference>
<evidence type="ECO:0000313" key="1">
    <source>
        <dbReference type="EMBL" id="SFT46349.1"/>
    </source>
</evidence>
<organism evidence="1 2">
    <name type="scientific">Lishizhenia tianjinensis</name>
    <dbReference type="NCBI Taxonomy" id="477690"/>
    <lineage>
        <taxon>Bacteria</taxon>
        <taxon>Pseudomonadati</taxon>
        <taxon>Bacteroidota</taxon>
        <taxon>Flavobacteriia</taxon>
        <taxon>Flavobacteriales</taxon>
        <taxon>Crocinitomicaceae</taxon>
        <taxon>Lishizhenia</taxon>
    </lineage>
</organism>
<gene>
    <name evidence="1" type="ORF">SAMN05216474_0702</name>
</gene>
<dbReference type="InterPro" id="IPR052927">
    <property type="entry name" value="DCC_oxidoreductase"/>
</dbReference>
<keyword evidence="2" id="KW-1185">Reference proteome</keyword>
<dbReference type="AlphaFoldDB" id="A0A1I6Y724"/>
<dbReference type="OrthoDB" id="9785438at2"/>
<dbReference type="GO" id="GO:0015035">
    <property type="term" value="F:protein-disulfide reductase activity"/>
    <property type="evidence" value="ECO:0007669"/>
    <property type="project" value="InterPro"/>
</dbReference>
<dbReference type="Pfam" id="PF04134">
    <property type="entry name" value="DCC1-like"/>
    <property type="match status" value="1"/>
</dbReference>
<dbReference type="RefSeq" id="WP_090246384.1">
    <property type="nucleotide sequence ID" value="NZ_FPAS01000001.1"/>
</dbReference>
<sequence>MEITKVYYDGDCGFCNASVAFILKNRKHDAYRFIPLQSKKAKEELIPFGIDLTDLSTIYTLKSGKLRKKSSAVLRLATDLKFPVNICSVVLIVPKPIRDFVYNWIAKHRLKLSRQKCYVPNPEEKSMFEY</sequence>
<evidence type="ECO:0000313" key="2">
    <source>
        <dbReference type="Proteomes" id="UP000236454"/>
    </source>
</evidence>
<proteinExistence type="predicted"/>
<dbReference type="PANTHER" id="PTHR33639">
    <property type="entry name" value="THIOL-DISULFIDE OXIDOREDUCTASE DCC"/>
    <property type="match status" value="1"/>
</dbReference>
<protein>
    <submittedName>
        <fullName evidence="1">Predicted thiol-disulfide oxidoreductase YuxK, DCC family</fullName>
    </submittedName>
</protein>
<dbReference type="Proteomes" id="UP000236454">
    <property type="component" value="Unassembled WGS sequence"/>
</dbReference>
<name>A0A1I6Y724_9FLAO</name>
<dbReference type="STRING" id="477690.SAMN05216474_0702"/>
<accession>A0A1I6Y724</accession>
<reference evidence="1 2" key="1">
    <citation type="submission" date="2016-10" db="EMBL/GenBank/DDBJ databases">
        <authorList>
            <person name="de Groot N.N."/>
        </authorList>
    </citation>
    <scope>NUCLEOTIDE SEQUENCE [LARGE SCALE GENOMIC DNA]</scope>
    <source>
        <strain evidence="1 2">CGMCC 1.7005</strain>
    </source>
</reference>